<keyword evidence="7" id="KW-1185">Reference proteome</keyword>
<evidence type="ECO:0000259" key="5">
    <source>
        <dbReference type="PROSITE" id="PS51746"/>
    </source>
</evidence>
<keyword evidence="3 4" id="KW-0904">Protein phosphatase</keyword>
<dbReference type="SMART" id="SM00332">
    <property type="entry name" value="PP2Cc"/>
    <property type="match status" value="1"/>
</dbReference>
<dbReference type="AlphaFoldDB" id="A0A4Y7QA43"/>
<dbReference type="EMBL" id="ML170167">
    <property type="protein sequence ID" value="TDL24236.1"/>
    <property type="molecule type" value="Genomic_DNA"/>
</dbReference>
<dbReference type="OrthoDB" id="420076at2759"/>
<dbReference type="Proteomes" id="UP000294933">
    <property type="component" value="Unassembled WGS sequence"/>
</dbReference>
<dbReference type="InterPro" id="IPR036457">
    <property type="entry name" value="PPM-type-like_dom_sf"/>
</dbReference>
<dbReference type="Gene3D" id="3.60.40.10">
    <property type="entry name" value="PPM-type phosphatase domain"/>
    <property type="match status" value="1"/>
</dbReference>
<dbReference type="PANTHER" id="PTHR13832">
    <property type="entry name" value="PROTEIN PHOSPHATASE 2C"/>
    <property type="match status" value="1"/>
</dbReference>
<dbReference type="PROSITE" id="PS01032">
    <property type="entry name" value="PPM_1"/>
    <property type="match status" value="1"/>
</dbReference>
<dbReference type="GO" id="GO:0046872">
    <property type="term" value="F:metal ion binding"/>
    <property type="evidence" value="ECO:0007669"/>
    <property type="project" value="UniProtKB-KW"/>
</dbReference>
<evidence type="ECO:0000256" key="3">
    <source>
        <dbReference type="ARBA" id="ARBA00022912"/>
    </source>
</evidence>
<dbReference type="InterPro" id="IPR000222">
    <property type="entry name" value="PP2C_BS"/>
</dbReference>
<proteinExistence type="inferred from homology"/>
<dbReference type="Pfam" id="PF00481">
    <property type="entry name" value="PP2C"/>
    <property type="match status" value="1"/>
</dbReference>
<name>A0A4Y7QA43_9AGAM</name>
<dbReference type="GO" id="GO:0004722">
    <property type="term" value="F:protein serine/threonine phosphatase activity"/>
    <property type="evidence" value="ECO:0007669"/>
    <property type="project" value="InterPro"/>
</dbReference>
<protein>
    <submittedName>
        <fullName evidence="6">Protein serine/threonine phosphatase 2C</fullName>
    </submittedName>
</protein>
<keyword evidence="1" id="KW-0479">Metal-binding</keyword>
<evidence type="ECO:0000256" key="1">
    <source>
        <dbReference type="ARBA" id="ARBA00022723"/>
    </source>
</evidence>
<dbReference type="CDD" id="cd00143">
    <property type="entry name" value="PP2Cc"/>
    <property type="match status" value="1"/>
</dbReference>
<dbReference type="SUPFAM" id="SSF81606">
    <property type="entry name" value="PP2C-like"/>
    <property type="match status" value="1"/>
</dbReference>
<evidence type="ECO:0000313" key="6">
    <source>
        <dbReference type="EMBL" id="TDL24236.1"/>
    </source>
</evidence>
<dbReference type="PROSITE" id="PS51746">
    <property type="entry name" value="PPM_2"/>
    <property type="match status" value="1"/>
</dbReference>
<reference evidence="6 7" key="1">
    <citation type="submission" date="2018-06" db="EMBL/GenBank/DDBJ databases">
        <title>A transcriptomic atlas of mushroom development highlights an independent origin of complex multicellularity.</title>
        <authorList>
            <consortium name="DOE Joint Genome Institute"/>
            <person name="Krizsan K."/>
            <person name="Almasi E."/>
            <person name="Merenyi Z."/>
            <person name="Sahu N."/>
            <person name="Viragh M."/>
            <person name="Koszo T."/>
            <person name="Mondo S."/>
            <person name="Kiss B."/>
            <person name="Balint B."/>
            <person name="Kues U."/>
            <person name="Barry K."/>
            <person name="Hegedus J.C."/>
            <person name="Henrissat B."/>
            <person name="Johnson J."/>
            <person name="Lipzen A."/>
            <person name="Ohm R."/>
            <person name="Nagy I."/>
            <person name="Pangilinan J."/>
            <person name="Yan J."/>
            <person name="Xiong Y."/>
            <person name="Grigoriev I.V."/>
            <person name="Hibbett D.S."/>
            <person name="Nagy L.G."/>
        </authorList>
    </citation>
    <scope>NUCLEOTIDE SEQUENCE [LARGE SCALE GENOMIC DNA]</scope>
    <source>
        <strain evidence="6 7">SZMC22713</strain>
    </source>
</reference>
<evidence type="ECO:0000256" key="2">
    <source>
        <dbReference type="ARBA" id="ARBA00022801"/>
    </source>
</evidence>
<dbReference type="InterPro" id="IPR001932">
    <property type="entry name" value="PPM-type_phosphatase-like_dom"/>
</dbReference>
<evidence type="ECO:0000313" key="7">
    <source>
        <dbReference type="Proteomes" id="UP000294933"/>
    </source>
</evidence>
<feature type="domain" description="PPM-type phosphatase" evidence="5">
    <location>
        <begin position="56"/>
        <end position="425"/>
    </location>
</feature>
<evidence type="ECO:0000256" key="4">
    <source>
        <dbReference type="RuleBase" id="RU003465"/>
    </source>
</evidence>
<comment type="similarity">
    <text evidence="4">Belongs to the PP2C family.</text>
</comment>
<dbReference type="InterPro" id="IPR015655">
    <property type="entry name" value="PP2C"/>
</dbReference>
<dbReference type="VEuPathDB" id="FungiDB:BD410DRAFT_896934"/>
<gene>
    <name evidence="6" type="ORF">BD410DRAFT_896934</name>
</gene>
<dbReference type="PANTHER" id="PTHR13832:SF792">
    <property type="entry name" value="GM14286P"/>
    <property type="match status" value="1"/>
</dbReference>
<keyword evidence="2 4" id="KW-0378">Hydrolase</keyword>
<organism evidence="6 7">
    <name type="scientific">Rickenella mellea</name>
    <dbReference type="NCBI Taxonomy" id="50990"/>
    <lineage>
        <taxon>Eukaryota</taxon>
        <taxon>Fungi</taxon>
        <taxon>Dikarya</taxon>
        <taxon>Basidiomycota</taxon>
        <taxon>Agaricomycotina</taxon>
        <taxon>Agaricomycetes</taxon>
        <taxon>Hymenochaetales</taxon>
        <taxon>Rickenellaceae</taxon>
        <taxon>Rickenella</taxon>
    </lineage>
</organism>
<sequence length="425" mass="46577">MYADKGIRGKTDMGWGAKHGPWHYTKLTEPFLTSELTRLSLPKTEKLSSGVVDSVSFQAAAVTGPESANQDRYIVEEWDIPGSGKWTMIGVFDGHAGHETVDYTVEHLPNLIRNSLSSSISSAPNTTPKVEAISTLLTQSITAFDDSIANEVFAMFPGGPEEISKLSDDEIQKVVREPENAKKLLRCMRGTTALVALFDPSRKNLWVASLGDCLAVLGSKDGKVDILSTDHNASNPEEAERVKHEHPGEEECVLRGRVLGAIAITRAIGDHLFKLPAIYTSRVFLNASEKFQFRTPVHETLSRNFTPPYLSNISSVKHIILYDPTGTEQGNATGTGQFLILSSDGLPDCHDPHMELKKDVIVKKIVDAARKEITTCAESGKEKNIALTLLRDALGGDDAEKVSRTITVEMEGKYMDDMTVVVLRL</sequence>
<dbReference type="STRING" id="50990.A0A4Y7QA43"/>
<accession>A0A4Y7QA43</accession>